<feature type="compositionally biased region" description="Polar residues" evidence="1">
    <location>
        <begin position="427"/>
        <end position="444"/>
    </location>
</feature>
<dbReference type="SMART" id="SM00261">
    <property type="entry name" value="FU"/>
    <property type="match status" value="6"/>
</dbReference>
<reference evidence="4 5" key="1">
    <citation type="journal article" date="2015" name="Sci. Rep.">
        <title>Genome of the facultative scuticociliatosis pathogen Pseudocohnilembus persalinus provides insight into its virulence through horizontal gene transfer.</title>
        <authorList>
            <person name="Xiong J."/>
            <person name="Wang G."/>
            <person name="Cheng J."/>
            <person name="Tian M."/>
            <person name="Pan X."/>
            <person name="Warren A."/>
            <person name="Jiang C."/>
            <person name="Yuan D."/>
            <person name="Miao W."/>
        </authorList>
    </citation>
    <scope>NUCLEOTIDE SEQUENCE [LARGE SCALE GENOMIC DNA]</scope>
    <source>
        <strain evidence="4">36N120E</strain>
    </source>
</reference>
<dbReference type="InParanoid" id="A0A0V0QB01"/>
<dbReference type="InterPro" id="IPR009030">
    <property type="entry name" value="Growth_fac_rcpt_cys_sf"/>
</dbReference>
<dbReference type="EMBL" id="LDAU01000217">
    <property type="protein sequence ID" value="KRW99236.1"/>
    <property type="molecule type" value="Genomic_DNA"/>
</dbReference>
<feature type="region of interest" description="Disordered" evidence="1">
    <location>
        <begin position="526"/>
        <end position="551"/>
    </location>
</feature>
<dbReference type="PANTHER" id="PTHR15332">
    <property type="entry name" value="PROPROTEIN CONVERTASE SUBTILISIN_KEXIN TYPE 5-LIKE"/>
    <property type="match status" value="1"/>
</dbReference>
<sequence length="551" mass="64439">MIRKQSNFQCTDGDIINNFDKELNESKPKWKGEPCLSCDTADICNLCKDTYYLHQDNCNQCSYQCQNCSSEQICTSCPDNSYRIPGEKCLCEQYYFDNGYDPICQPCKFPCLTCVDQENICLTCDGEFREPSTCQCIDGYYETSDNICEPCDSNCSTCETTSDNCLTCKYGLFRAYEPPSCECLQGYFATDLNNNCVKCKKNCKTCDNPETCSKCINNISLLPYCNNIQGQYYSKQIEGKYIDFQCPIQCKTCDENGECLTCQNGVNRINTPPECPCQQGYYQDKKGVCEKIDSTCIQWNYEKYYCEKCIQENMVVNKFTGLCECKKGYSYFDSFTCKKCYWFRQYCLQTCPKSTYFNEQNQICEEIHYIDKRLNKNQMYKYAGCLLFAILFGYLIFVLKIRRLFKKLHQQSEQLRLKNRQEKEQRYQQLKRSQNGNNNDKQGMLSQTLQNENKELLDSEKKKSFQFNPNNSIDDGIIQEEQNDISKFDYQDNQPIIKIADSQKNENIDQNLKQQRRLHKQKNITNQQENGQNQFKNNDQSLLINVENCDE</sequence>
<feature type="transmembrane region" description="Helical" evidence="2">
    <location>
        <begin position="379"/>
        <end position="399"/>
    </location>
</feature>
<feature type="domain" description="EGF-like" evidence="3">
    <location>
        <begin position="106"/>
        <end position="149"/>
    </location>
</feature>
<accession>A0A0V0QB01</accession>
<dbReference type="OMA" id="ATECNEC"/>
<proteinExistence type="predicted"/>
<dbReference type="InterPro" id="IPR006212">
    <property type="entry name" value="Furin_repeat"/>
</dbReference>
<dbReference type="OrthoDB" id="306633at2759"/>
<keyword evidence="2" id="KW-0812">Transmembrane</keyword>
<keyword evidence="2" id="KW-1133">Transmembrane helix</keyword>
<name>A0A0V0QB01_PSEPJ</name>
<evidence type="ECO:0000313" key="5">
    <source>
        <dbReference type="Proteomes" id="UP000054937"/>
    </source>
</evidence>
<dbReference type="InterPro" id="IPR000742">
    <property type="entry name" value="EGF"/>
</dbReference>
<evidence type="ECO:0000256" key="2">
    <source>
        <dbReference type="SAM" id="Phobius"/>
    </source>
</evidence>
<evidence type="ECO:0000259" key="3">
    <source>
        <dbReference type="SMART" id="SM00181"/>
    </source>
</evidence>
<evidence type="ECO:0000256" key="1">
    <source>
        <dbReference type="SAM" id="MobiDB-lite"/>
    </source>
</evidence>
<keyword evidence="5" id="KW-1185">Reference proteome</keyword>
<dbReference type="PANTHER" id="PTHR15332:SF175">
    <property type="entry name" value="PROPROTEIN CONVERTASE SUBTILISIN_KEXIN TYPE 5-LIKE"/>
    <property type="match status" value="1"/>
</dbReference>
<feature type="region of interest" description="Disordered" evidence="1">
    <location>
        <begin position="419"/>
        <end position="444"/>
    </location>
</feature>
<dbReference type="SMART" id="SM00181">
    <property type="entry name" value="EGF"/>
    <property type="match status" value="4"/>
</dbReference>
<dbReference type="Gene3D" id="2.10.220.10">
    <property type="entry name" value="Hormone Receptor, Insulin-like Growth Factor Receptor 1, Chain A, domain 2"/>
    <property type="match status" value="2"/>
</dbReference>
<comment type="caution">
    <text evidence="4">The sequence shown here is derived from an EMBL/GenBank/DDBJ whole genome shotgun (WGS) entry which is preliminary data.</text>
</comment>
<gene>
    <name evidence="4" type="ORF">PPERSA_03942</name>
</gene>
<feature type="domain" description="EGF-like" evidence="3">
    <location>
        <begin position="295"/>
        <end position="338"/>
    </location>
</feature>
<feature type="domain" description="EGF-like" evidence="3">
    <location>
        <begin position="150"/>
        <end position="197"/>
    </location>
</feature>
<dbReference type="AlphaFoldDB" id="A0A0V0QB01"/>
<organism evidence="4 5">
    <name type="scientific">Pseudocohnilembus persalinus</name>
    <name type="common">Ciliate</name>
    <dbReference type="NCBI Taxonomy" id="266149"/>
    <lineage>
        <taxon>Eukaryota</taxon>
        <taxon>Sar</taxon>
        <taxon>Alveolata</taxon>
        <taxon>Ciliophora</taxon>
        <taxon>Intramacronucleata</taxon>
        <taxon>Oligohymenophorea</taxon>
        <taxon>Scuticociliatia</taxon>
        <taxon>Philasterida</taxon>
        <taxon>Pseudocohnilembidae</taxon>
        <taxon>Pseudocohnilembus</taxon>
    </lineage>
</organism>
<protein>
    <submittedName>
        <fullName evidence="4">Insulin-like growth factor binding protein, N-terminal</fullName>
    </submittedName>
</protein>
<keyword evidence="2" id="KW-0472">Membrane</keyword>
<feature type="compositionally biased region" description="Polar residues" evidence="1">
    <location>
        <begin position="526"/>
        <end position="543"/>
    </location>
</feature>
<dbReference type="Proteomes" id="UP000054937">
    <property type="component" value="Unassembled WGS sequence"/>
</dbReference>
<evidence type="ECO:0000313" key="4">
    <source>
        <dbReference type="EMBL" id="KRW99236.1"/>
    </source>
</evidence>
<dbReference type="SUPFAM" id="SSF57184">
    <property type="entry name" value="Growth factor receptor domain"/>
    <property type="match status" value="3"/>
</dbReference>
<feature type="domain" description="EGF-like" evidence="3">
    <location>
        <begin position="252"/>
        <end position="290"/>
    </location>
</feature>